<dbReference type="AlphaFoldDB" id="A0A5W3F4L4"/>
<reference evidence="1" key="1">
    <citation type="submission" date="2018-08" db="EMBL/GenBank/DDBJ databases">
        <authorList>
            <person name="Ashton P.M."/>
            <person name="Dallman T."/>
            <person name="Nair S."/>
            <person name="De Pinna E."/>
            <person name="Peters T."/>
            <person name="Grant K."/>
        </authorList>
    </citation>
    <scope>NUCLEOTIDE SEQUENCE</scope>
    <source>
        <strain evidence="1">159694</strain>
    </source>
</reference>
<accession>A0A5W3F4L4</accession>
<feature type="non-terminal residue" evidence="1">
    <location>
        <position position="1"/>
    </location>
</feature>
<protein>
    <submittedName>
        <fullName evidence="1">Uncharacterized protein</fullName>
    </submittedName>
</protein>
<gene>
    <name evidence="1" type="ORF">A4K93_24620</name>
</gene>
<name>A0A5W3F4L4_SALET</name>
<dbReference type="EMBL" id="AAHHJZ010000186">
    <property type="protein sequence ID" value="EBW6078169.1"/>
    <property type="molecule type" value="Genomic_DNA"/>
</dbReference>
<sequence>NVIFTHIERLVDHEPEKANIIIQLRLCLLYHRLLYNASMYYATITPYRFTKWLAALKINLPMIYKIIQQGTSDKSHSKLWLLFV</sequence>
<organism evidence="1">
    <name type="scientific">Salmonella enterica subsp. enterica serovar Schwarzengrund</name>
    <dbReference type="NCBI Taxonomy" id="340190"/>
    <lineage>
        <taxon>Bacteria</taxon>
        <taxon>Pseudomonadati</taxon>
        <taxon>Pseudomonadota</taxon>
        <taxon>Gammaproteobacteria</taxon>
        <taxon>Enterobacterales</taxon>
        <taxon>Enterobacteriaceae</taxon>
        <taxon>Salmonella</taxon>
    </lineage>
</organism>
<comment type="caution">
    <text evidence="1">The sequence shown here is derived from an EMBL/GenBank/DDBJ whole genome shotgun (WGS) entry which is preliminary data.</text>
</comment>
<proteinExistence type="predicted"/>
<evidence type="ECO:0000313" key="1">
    <source>
        <dbReference type="EMBL" id="EBW6078169.1"/>
    </source>
</evidence>